<evidence type="ECO:0000256" key="8">
    <source>
        <dbReference type="ARBA" id="ARBA00022827"/>
    </source>
</evidence>
<reference evidence="17" key="1">
    <citation type="submission" date="2016-10" db="EMBL/GenBank/DDBJ databases">
        <title>Sequence of Gallionella enrichment culture.</title>
        <authorList>
            <person name="Poehlein A."/>
            <person name="Muehling M."/>
            <person name="Daniel R."/>
        </authorList>
    </citation>
    <scope>NUCLEOTIDE SEQUENCE</scope>
</reference>
<organism evidence="17">
    <name type="scientific">mine drainage metagenome</name>
    <dbReference type="NCBI Taxonomy" id="410659"/>
    <lineage>
        <taxon>unclassified sequences</taxon>
        <taxon>metagenomes</taxon>
        <taxon>ecological metagenomes</taxon>
    </lineage>
</organism>
<dbReference type="NCBIfam" id="NF009586">
    <property type="entry name" value="PRK13026.1"/>
    <property type="match status" value="1"/>
</dbReference>
<dbReference type="EC" id="1.3.8.8" evidence="5"/>
<keyword evidence="13" id="KW-1133">Transmembrane helix</keyword>
<evidence type="ECO:0000256" key="7">
    <source>
        <dbReference type="ARBA" id="ARBA00022630"/>
    </source>
</evidence>
<dbReference type="Gene3D" id="2.40.110.10">
    <property type="entry name" value="Butyryl-CoA Dehydrogenase, subunit A, domain 2"/>
    <property type="match status" value="1"/>
</dbReference>
<keyword evidence="7" id="KW-0285">Flavoprotein</keyword>
<accession>A0A1J5TRP8</accession>
<feature type="region of interest" description="Disordered" evidence="12">
    <location>
        <begin position="727"/>
        <end position="749"/>
    </location>
</feature>
<evidence type="ECO:0000256" key="13">
    <source>
        <dbReference type="SAM" id="Phobius"/>
    </source>
</evidence>
<dbReference type="InterPro" id="IPR050741">
    <property type="entry name" value="Acyl-CoA_dehydrogenase"/>
</dbReference>
<name>A0A1J5TRP8_9ZZZZ</name>
<evidence type="ECO:0000256" key="12">
    <source>
        <dbReference type="SAM" id="MobiDB-lite"/>
    </source>
</evidence>
<dbReference type="GO" id="GO:0070991">
    <property type="term" value="F:medium-chain fatty acyl-CoA dehydrogenase activity"/>
    <property type="evidence" value="ECO:0007669"/>
    <property type="project" value="UniProtKB-EC"/>
</dbReference>
<dbReference type="FunFam" id="1.20.140.10:FF:000009">
    <property type="entry name" value="Acyl-CoA dehydrogenase"/>
    <property type="match status" value="1"/>
</dbReference>
<comment type="similarity">
    <text evidence="3">Belongs to the acyl-CoA dehydrogenase family.</text>
</comment>
<gene>
    <name evidence="17" type="primary">fadE_3</name>
    <name evidence="17" type="ORF">GALL_44760</name>
</gene>
<evidence type="ECO:0000256" key="11">
    <source>
        <dbReference type="ARBA" id="ARBA00049247"/>
    </source>
</evidence>
<dbReference type="Pfam" id="PF02771">
    <property type="entry name" value="Acyl-CoA_dh_N"/>
    <property type="match status" value="1"/>
</dbReference>
<feature type="domain" description="Acyl-CoA dehydrogenase C-terminal bacterial-type" evidence="16">
    <location>
        <begin position="773"/>
        <end position="849"/>
    </location>
</feature>
<dbReference type="Gene3D" id="1.10.540.10">
    <property type="entry name" value="Acyl-CoA dehydrogenase/oxidase, N-terminal domain"/>
    <property type="match status" value="1"/>
</dbReference>
<keyword evidence="8" id="KW-0274">FAD</keyword>
<dbReference type="InterPro" id="IPR036250">
    <property type="entry name" value="AcylCo_DH-like_C"/>
</dbReference>
<evidence type="ECO:0000259" key="14">
    <source>
        <dbReference type="Pfam" id="PF00441"/>
    </source>
</evidence>
<dbReference type="AlphaFoldDB" id="A0A1J5TRP8"/>
<dbReference type="InterPro" id="IPR009075">
    <property type="entry name" value="AcylCo_DH/oxidase_C"/>
</dbReference>
<feature type="domain" description="Acyl-CoA dehydrogenase/oxidase C-terminal" evidence="14">
    <location>
        <begin position="364"/>
        <end position="511"/>
    </location>
</feature>
<comment type="cofactor">
    <cofactor evidence="1">
        <name>FAD</name>
        <dbReference type="ChEBI" id="CHEBI:57692"/>
    </cofactor>
</comment>
<dbReference type="GO" id="GO:0005737">
    <property type="term" value="C:cytoplasm"/>
    <property type="evidence" value="ECO:0007669"/>
    <property type="project" value="TreeGrafter"/>
</dbReference>
<dbReference type="UniPathway" id="UPA00659"/>
<dbReference type="GO" id="GO:0033539">
    <property type="term" value="P:fatty acid beta-oxidation using acyl-CoA dehydrogenase"/>
    <property type="evidence" value="ECO:0007669"/>
    <property type="project" value="InterPro"/>
</dbReference>
<dbReference type="Pfam" id="PF09317">
    <property type="entry name" value="ACDH_C"/>
    <property type="match status" value="2"/>
</dbReference>
<evidence type="ECO:0000256" key="4">
    <source>
        <dbReference type="ARBA" id="ARBA00012033"/>
    </source>
</evidence>
<dbReference type="PANTHER" id="PTHR48083">
    <property type="entry name" value="MEDIUM-CHAIN SPECIFIC ACYL-COA DEHYDROGENASE, MITOCHONDRIAL-RELATED"/>
    <property type="match status" value="1"/>
</dbReference>
<dbReference type="GO" id="GO:0050660">
    <property type="term" value="F:flavin adenine dinucleotide binding"/>
    <property type="evidence" value="ECO:0007669"/>
    <property type="project" value="InterPro"/>
</dbReference>
<keyword evidence="13" id="KW-0472">Membrane</keyword>
<keyword evidence="13" id="KW-0812">Transmembrane</keyword>
<dbReference type="EMBL" id="MLJW01000011">
    <property type="protein sequence ID" value="OIR14670.1"/>
    <property type="molecule type" value="Genomic_DNA"/>
</dbReference>
<dbReference type="Pfam" id="PF00441">
    <property type="entry name" value="Acyl-CoA_dh_1"/>
    <property type="match status" value="1"/>
</dbReference>
<dbReference type="SUPFAM" id="SSF47203">
    <property type="entry name" value="Acyl-CoA dehydrogenase C-terminal domain-like"/>
    <property type="match status" value="1"/>
</dbReference>
<dbReference type="Gene3D" id="1.20.140.10">
    <property type="entry name" value="Butyryl-CoA Dehydrogenase, subunit A, domain 3"/>
    <property type="match status" value="1"/>
</dbReference>
<feature type="domain" description="Acyl-CoA dehydrogenase/oxidase N-terminal" evidence="15">
    <location>
        <begin position="128"/>
        <end position="235"/>
    </location>
</feature>
<evidence type="ECO:0000256" key="2">
    <source>
        <dbReference type="ARBA" id="ARBA00005005"/>
    </source>
</evidence>
<dbReference type="InterPro" id="IPR037069">
    <property type="entry name" value="AcylCoA_DH/ox_N_sf"/>
</dbReference>
<evidence type="ECO:0000259" key="15">
    <source>
        <dbReference type="Pfam" id="PF02771"/>
    </source>
</evidence>
<dbReference type="InterPro" id="IPR046373">
    <property type="entry name" value="Acyl-CoA_Oxase/DH_mid-dom_sf"/>
</dbReference>
<comment type="caution">
    <text evidence="17">The sequence shown here is derived from an EMBL/GenBank/DDBJ whole genome shotgun (WGS) entry which is preliminary data.</text>
</comment>
<dbReference type="EC" id="1.3.8.7" evidence="4"/>
<dbReference type="InterPro" id="IPR009100">
    <property type="entry name" value="AcylCoA_DH/oxidase_NM_dom_sf"/>
</dbReference>
<feature type="domain" description="Acyl-CoA dehydrogenase C-terminal bacterial-type" evidence="16">
    <location>
        <begin position="518"/>
        <end position="729"/>
    </location>
</feature>
<dbReference type="GO" id="GO:0004466">
    <property type="term" value="F:long-chain fatty acyl-CoA dehydrogenase activity"/>
    <property type="evidence" value="ECO:0007669"/>
    <property type="project" value="UniProtKB-EC"/>
</dbReference>
<evidence type="ECO:0000259" key="16">
    <source>
        <dbReference type="Pfam" id="PF09317"/>
    </source>
</evidence>
<dbReference type="PANTHER" id="PTHR48083:SF18">
    <property type="entry name" value="ACYL-COENZYME A DEHYDROGENASE"/>
    <property type="match status" value="1"/>
</dbReference>
<dbReference type="FunFam" id="1.10.540.10:FF:000004">
    <property type="entry name" value="Acyl-CoA dehydrogenase"/>
    <property type="match status" value="1"/>
</dbReference>
<comment type="catalytic activity">
    <reaction evidence="10">
        <text>a medium-chain 2,3-saturated fatty acyl-CoA + oxidized [electron-transfer flavoprotein] + H(+) = a medium-chain (2E)-enoyl-CoA + reduced [electron-transfer flavoprotein]</text>
        <dbReference type="Rhea" id="RHEA:14477"/>
        <dbReference type="Rhea" id="RHEA-COMP:10685"/>
        <dbReference type="Rhea" id="RHEA-COMP:10686"/>
        <dbReference type="ChEBI" id="CHEBI:15378"/>
        <dbReference type="ChEBI" id="CHEBI:57692"/>
        <dbReference type="ChEBI" id="CHEBI:58307"/>
        <dbReference type="ChEBI" id="CHEBI:83723"/>
        <dbReference type="ChEBI" id="CHEBI:83726"/>
        <dbReference type="EC" id="1.3.8.7"/>
    </reaction>
</comment>
<proteinExistence type="inferred from homology"/>
<sequence length="859" mass="93232">MAILIIVVLVVALLLAFFRSSIWGWLIAFAVLVPLVAMVSRISDGALQTVYIALGIFLAVLGIPALRRLLVSGFILGIFRKILPQVSQTEQEALDAGTVGWDGELFSGNPHWRQLLDLPKTGLSEREQAFLDNEVEQLCAMVDDWDVTHTRQDLSPEAWQFIKDKGFFGMIIPQEYGGLEFSAQAQSAVVAKVASRSGTAAVTVMVPNSLGPAELLLHYGTQEQKEKYLRNLACGKEIPCFALTGPFAGSDAGAIPDYGIVCYGDFNGHSNVLGVRVTWEKRYITLAPVATLLGLAFKLFDPQNLLGAEVSRGITLALIPTDTPGVNVGRRHFPLNSAFLNGPTTGKEVFIPMDYIIGGTMRIGQGWRMLMECLAAGRSISLPASATGGVKLAARTSGAYCRVRKQFKVPVGKFEGVEEALTRIGGNLYVMDAARTMTAQAVDLGGKPSVISAIVKYHCTERGRIAINDAMDVHGGKGICLGPDNYLGRAYQQTPIGITVEGANILTRSLIIFGQGAVRSHPYVLKEIHAAHDEDTKRAVREFDAALFGHISFSLSNAVRSLVYGLTGGHIIGVPTEQPTKGYYQALTRYSAAFAFASDVSMLVLGGGLKRREKLSARLGDVLSQMYLCSAVLKRFEDDGRPEEDLPLLHWGMQDGLYRIQTALDGVLQNFPSRLAALVLRVMIFPLGQWRRPPSDHIGHQVASLLLKPGAARDRLTAGMFIPKAHRNAPSPLLNPEETTSHSTKPASGQVAGYLPQAGDGANESLRDSPTYDEKDAVGALEAALASTLVCEPLQAVLEKARKEGRIKAREELQQISEARELGYIDAGQAQQLERDYALRRKVIMVDDFAPETLRANQG</sequence>
<comment type="pathway">
    <text evidence="2">Lipid metabolism; fatty acid beta-oxidation.</text>
</comment>
<dbReference type="NCBIfam" id="NF007000">
    <property type="entry name" value="PRK09463.1"/>
    <property type="match status" value="1"/>
</dbReference>
<comment type="catalytic activity">
    <reaction evidence="11">
        <text>a long-chain 2,3-saturated fatty acyl-CoA + oxidized [electron-transfer flavoprotein] + H(+) = a long-chain (2E)-enoyl-CoA + reduced [electron-transfer flavoprotein]</text>
        <dbReference type="Rhea" id="RHEA:17721"/>
        <dbReference type="Rhea" id="RHEA-COMP:10685"/>
        <dbReference type="Rhea" id="RHEA-COMP:10686"/>
        <dbReference type="ChEBI" id="CHEBI:15378"/>
        <dbReference type="ChEBI" id="CHEBI:57692"/>
        <dbReference type="ChEBI" id="CHEBI:58307"/>
        <dbReference type="ChEBI" id="CHEBI:83721"/>
        <dbReference type="ChEBI" id="CHEBI:83727"/>
        <dbReference type="EC" id="1.3.8.8"/>
    </reaction>
</comment>
<evidence type="ECO:0000256" key="6">
    <source>
        <dbReference type="ARBA" id="ARBA00020144"/>
    </source>
</evidence>
<evidence type="ECO:0000256" key="9">
    <source>
        <dbReference type="ARBA" id="ARBA00023002"/>
    </source>
</evidence>
<feature type="transmembrane region" description="Helical" evidence="13">
    <location>
        <begin position="46"/>
        <end position="66"/>
    </location>
</feature>
<evidence type="ECO:0000313" key="17">
    <source>
        <dbReference type="EMBL" id="OIR14670.1"/>
    </source>
</evidence>
<keyword evidence="9 17" id="KW-0560">Oxidoreductase</keyword>
<evidence type="ECO:0000256" key="5">
    <source>
        <dbReference type="ARBA" id="ARBA00012040"/>
    </source>
</evidence>
<dbReference type="InterPro" id="IPR015396">
    <property type="entry name" value="FadE_C"/>
</dbReference>
<feature type="compositionally biased region" description="Polar residues" evidence="12">
    <location>
        <begin position="737"/>
        <end position="747"/>
    </location>
</feature>
<evidence type="ECO:0000256" key="10">
    <source>
        <dbReference type="ARBA" id="ARBA00047882"/>
    </source>
</evidence>
<dbReference type="InterPro" id="IPR013786">
    <property type="entry name" value="AcylCoA_DH/ox_N"/>
</dbReference>
<evidence type="ECO:0000256" key="3">
    <source>
        <dbReference type="ARBA" id="ARBA00009347"/>
    </source>
</evidence>
<protein>
    <recommendedName>
        <fullName evidence="6">Acyl-coenzyme A dehydrogenase</fullName>
        <ecNumber evidence="4">1.3.8.7</ecNumber>
        <ecNumber evidence="5">1.3.8.8</ecNumber>
    </recommendedName>
</protein>
<dbReference type="SUPFAM" id="SSF56645">
    <property type="entry name" value="Acyl-CoA dehydrogenase NM domain-like"/>
    <property type="match status" value="1"/>
</dbReference>
<evidence type="ECO:0000256" key="1">
    <source>
        <dbReference type="ARBA" id="ARBA00001974"/>
    </source>
</evidence>